<name>A0A1S3DPK1_DIACI</name>
<evidence type="ECO:0000313" key="2">
    <source>
        <dbReference type="RefSeq" id="XP_008485494.1"/>
    </source>
</evidence>
<dbReference type="PaxDb" id="121845-A0A1S3DPK1"/>
<dbReference type="GeneID" id="103522171"/>
<protein>
    <submittedName>
        <fullName evidence="2">ATP-binding cassette sub-family A member 1-like</fullName>
    </submittedName>
</protein>
<keyword evidence="1" id="KW-1185">Reference proteome</keyword>
<sequence length="148" mass="17378">MFGAKSVDRISDEYIQNSTKPDAEDTNITSEITLTPFCQDFYKLLNKLFFYYKIMIETFFRGKILYYPHTPATARVMQRINSTFQSIHDVMSHLTTNVTSVTQLFDNFRTFRRFLDVPNGRQAIRNEILRSVGNQSQTYNAALNFFDR</sequence>
<dbReference type="Proteomes" id="UP000079169">
    <property type="component" value="Unplaced"/>
</dbReference>
<dbReference type="KEGG" id="dci:103522171"/>
<gene>
    <name evidence="2" type="primary">LOC103522171</name>
</gene>
<dbReference type="RefSeq" id="XP_008485494.1">
    <property type="nucleotide sequence ID" value="XM_008487272.3"/>
</dbReference>
<accession>A0A1S3DPK1</accession>
<proteinExistence type="predicted"/>
<dbReference type="AlphaFoldDB" id="A0A1S3DPK1"/>
<reference evidence="2" key="1">
    <citation type="submission" date="2025-08" db="UniProtKB">
        <authorList>
            <consortium name="RefSeq"/>
        </authorList>
    </citation>
    <scope>IDENTIFICATION</scope>
</reference>
<evidence type="ECO:0000313" key="1">
    <source>
        <dbReference type="Proteomes" id="UP000079169"/>
    </source>
</evidence>
<organism evidence="1 2">
    <name type="scientific">Diaphorina citri</name>
    <name type="common">Asian citrus psyllid</name>
    <dbReference type="NCBI Taxonomy" id="121845"/>
    <lineage>
        <taxon>Eukaryota</taxon>
        <taxon>Metazoa</taxon>
        <taxon>Ecdysozoa</taxon>
        <taxon>Arthropoda</taxon>
        <taxon>Hexapoda</taxon>
        <taxon>Insecta</taxon>
        <taxon>Pterygota</taxon>
        <taxon>Neoptera</taxon>
        <taxon>Paraneoptera</taxon>
        <taxon>Hemiptera</taxon>
        <taxon>Sternorrhyncha</taxon>
        <taxon>Psylloidea</taxon>
        <taxon>Psyllidae</taxon>
        <taxon>Diaphorininae</taxon>
        <taxon>Diaphorina</taxon>
    </lineage>
</organism>